<reference evidence="2 3" key="2">
    <citation type="submission" date="2020-02" db="EMBL/GenBank/DDBJ databases">
        <title>Erythrobacter dongmakensis sp. nov., isolated from a tidal mudflat.</title>
        <authorList>
            <person name="Kim I.S."/>
        </authorList>
    </citation>
    <scope>NUCLEOTIDE SEQUENCE [LARGE SCALE GENOMIC DNA]</scope>
    <source>
        <strain evidence="2 3">GH3-10</strain>
    </source>
</reference>
<dbReference type="RefSeq" id="WP_160485719.1">
    <property type="nucleotide sequence ID" value="NZ_WUBR01000002.1"/>
</dbReference>
<feature type="domain" description="Reverse transcriptase" evidence="1">
    <location>
        <begin position="1"/>
        <end position="258"/>
    </location>
</feature>
<dbReference type="AlphaFoldDB" id="A0A844XEI5"/>
<comment type="caution">
    <text evidence="2">The sequence shown here is derived from an EMBL/GenBank/DDBJ whole genome shotgun (WGS) entry which is preliminary data.</text>
</comment>
<organism evidence="2 3">
    <name type="scientific">Aurantiacibacter rhizosphaerae</name>
    <dbReference type="NCBI Taxonomy" id="2691582"/>
    <lineage>
        <taxon>Bacteria</taxon>
        <taxon>Pseudomonadati</taxon>
        <taxon>Pseudomonadota</taxon>
        <taxon>Alphaproteobacteria</taxon>
        <taxon>Sphingomonadales</taxon>
        <taxon>Erythrobacteraceae</taxon>
        <taxon>Aurantiacibacter</taxon>
    </lineage>
</organism>
<dbReference type="NCBIfam" id="NF041747">
    <property type="entry name" value="Drt3a"/>
    <property type="match status" value="1"/>
</dbReference>
<dbReference type="Proteomes" id="UP000461409">
    <property type="component" value="Unassembled WGS sequence"/>
</dbReference>
<dbReference type="EMBL" id="WUBR01000002">
    <property type="protein sequence ID" value="MWV28082.1"/>
    <property type="molecule type" value="Genomic_DNA"/>
</dbReference>
<protein>
    <recommendedName>
        <fullName evidence="1">Reverse transcriptase domain-containing protein</fullName>
    </recommendedName>
</protein>
<reference evidence="2 3" key="1">
    <citation type="submission" date="2019-12" db="EMBL/GenBank/DDBJ databases">
        <authorList>
            <person name="Lee S.D."/>
        </authorList>
    </citation>
    <scope>NUCLEOTIDE SEQUENCE [LARGE SCALE GENOMIC DNA]</scope>
    <source>
        <strain evidence="2 3">GH3-10</strain>
    </source>
</reference>
<keyword evidence="3" id="KW-1185">Reference proteome</keyword>
<dbReference type="InterPro" id="IPR000477">
    <property type="entry name" value="RT_dom"/>
</dbReference>
<sequence length="411" mass="46350">MFDSTLHAKTLARQIRATDFHSHLWSFSTADREPIVDAAVQLVNSGFAQVALRREFLGGKSIYQQTSLAETLIIRQISEGIRRVTNVKQSDRQSIVKSIIALSREGIPFHILKFDVKSFYETINTNAIISTLREDAVFSRQSVNVLSSFFDALQNQGIDGLPRGLGVSATLSEFAMRNYDRQMSSLSGVRFYNRFVDDIIVVALDGADLETISLKARSWLPDGLDLNRSKSVEFNFKAHERGATHATEHQLSFLGYRLDIGVAVRAENAIERKVVVDIADRKVARLKRRIAKAIIQFNADGNFADLHGRVKLLTSNYGFADPSSGQQRYSGLRYNYSLINSILATSLDELDRFLVNAITSRHPQNRLRPTLTTAQRRSLLGFGFRSGFVSNRFFSFTYSEVRHLTKCWSHA</sequence>
<dbReference type="CDD" id="cd01646">
    <property type="entry name" value="RT_Bac_retron_I"/>
    <property type="match status" value="1"/>
</dbReference>
<dbReference type="Pfam" id="PF00078">
    <property type="entry name" value="RVT_1"/>
    <property type="match status" value="1"/>
</dbReference>
<evidence type="ECO:0000313" key="2">
    <source>
        <dbReference type="EMBL" id="MWV28082.1"/>
    </source>
</evidence>
<evidence type="ECO:0000259" key="1">
    <source>
        <dbReference type="PROSITE" id="PS50878"/>
    </source>
</evidence>
<name>A0A844XEI5_9SPHN</name>
<accession>A0A844XEI5</accession>
<evidence type="ECO:0000313" key="3">
    <source>
        <dbReference type="Proteomes" id="UP000461409"/>
    </source>
</evidence>
<proteinExistence type="predicted"/>
<dbReference type="PROSITE" id="PS50878">
    <property type="entry name" value="RT_POL"/>
    <property type="match status" value="1"/>
</dbReference>
<gene>
    <name evidence="2" type="ORF">GRF63_09195</name>
</gene>